<comment type="caution">
    <text evidence="1">The sequence shown here is derived from an EMBL/GenBank/DDBJ whole genome shotgun (WGS) entry which is preliminary data.</text>
</comment>
<dbReference type="EMBL" id="VUNA01000007">
    <property type="protein sequence ID" value="MST70653.1"/>
    <property type="molecule type" value="Genomic_DNA"/>
</dbReference>
<protein>
    <submittedName>
        <fullName evidence="1">Phage portal protein</fullName>
    </submittedName>
</protein>
<accession>A0A6N7X7T0</accession>
<sequence>MLTKEEIKVFLEADAGSLAKRQARAGEAYYEGRHDILRYRMFYFDDNGNLVEDTERTNAKIPHRFFTELVDQATQLIMSDKSGFVMSDDPKLQAELDKYFNSNKRFKVELSDTITGLQVKGWDYIHTYLGKDDRLCFENADSLGVVEVEGRFADDGKDQIIWKYKDRIDKAGKMQFKVLVVDDENTYYYKQEDNGEIVYDDSVQINPRPHAVYKDADGNLSSKNLGFLPFHRIDYNKKQLSHLHTVKLLIDDYDMMSCGLSNNIGDFDNPIYVVKGFEGQSMEELTTNLRTKRRIGVPDEGNAGLEVHTIAIPYEARKTKIDIDETNIYRFGMGLNLSGMKDTNATTNIAIKQSYSLLEMRCSKIIDQLELLLSDLVEIVIAEINEKNGTGYTADQVYIDINPELMANAGENADIRLKEAQIRQTDINTLLALAAYMDNDLILQRICEVLDLDYEDIKGKLLDPDEAAAGVNSAGKALDGIEPEWDAGGEVIE</sequence>
<evidence type="ECO:0000313" key="1">
    <source>
        <dbReference type="EMBL" id="MST70653.1"/>
    </source>
</evidence>
<keyword evidence="2" id="KW-1185">Reference proteome</keyword>
<dbReference type="Pfam" id="PF05133">
    <property type="entry name" value="SPP1_portal"/>
    <property type="match status" value="1"/>
</dbReference>
<proteinExistence type="predicted"/>
<evidence type="ECO:0000313" key="2">
    <source>
        <dbReference type="Proteomes" id="UP000469424"/>
    </source>
</evidence>
<gene>
    <name evidence="1" type="ORF">FYJ65_04730</name>
</gene>
<dbReference type="Proteomes" id="UP000469424">
    <property type="component" value="Unassembled WGS sequence"/>
</dbReference>
<organism evidence="1 2">
    <name type="scientific">Mogibacterium kristiansenii</name>
    <dbReference type="NCBI Taxonomy" id="2606708"/>
    <lineage>
        <taxon>Bacteria</taxon>
        <taxon>Bacillati</taxon>
        <taxon>Bacillota</taxon>
        <taxon>Clostridia</taxon>
        <taxon>Peptostreptococcales</taxon>
        <taxon>Anaerovoracaceae</taxon>
        <taxon>Mogibacterium</taxon>
    </lineage>
</organism>
<dbReference type="InterPro" id="IPR021145">
    <property type="entry name" value="Portal_protein_SPP1_Gp6-like"/>
</dbReference>
<dbReference type="RefSeq" id="WP_154554217.1">
    <property type="nucleotide sequence ID" value="NZ_VUNA01000007.1"/>
</dbReference>
<name>A0A6N7X7T0_9FIRM</name>
<reference evidence="1 2" key="1">
    <citation type="submission" date="2019-08" db="EMBL/GenBank/DDBJ databases">
        <title>In-depth cultivation of the pig gut microbiome towards novel bacterial diversity and tailored functional studies.</title>
        <authorList>
            <person name="Wylensek D."/>
            <person name="Hitch T.C.A."/>
            <person name="Clavel T."/>
        </authorList>
    </citation>
    <scope>NUCLEOTIDE SEQUENCE [LARGE SCALE GENOMIC DNA]</scope>
    <source>
        <strain evidence="1 2">WCA-MUC-591-APC-4B</strain>
    </source>
</reference>
<dbReference type="AlphaFoldDB" id="A0A6N7X7T0"/>